<gene>
    <name evidence="2" type="ordered locus">HCH_06356</name>
</gene>
<dbReference type="HOGENOM" id="CLU_089905_1_0_6"/>
<dbReference type="STRING" id="349521.HCH_06356"/>
<organism evidence="2 3">
    <name type="scientific">Hahella chejuensis (strain KCTC 2396)</name>
    <dbReference type="NCBI Taxonomy" id="349521"/>
    <lineage>
        <taxon>Bacteria</taxon>
        <taxon>Pseudomonadati</taxon>
        <taxon>Pseudomonadota</taxon>
        <taxon>Gammaproteobacteria</taxon>
        <taxon>Oceanospirillales</taxon>
        <taxon>Hahellaceae</taxon>
        <taxon>Hahella</taxon>
    </lineage>
</organism>
<reference evidence="2 3" key="1">
    <citation type="journal article" date="2005" name="Nucleic Acids Res.">
        <title>Genomic blueprint of Hahella chejuensis, a marine microbe producing an algicidal agent.</title>
        <authorList>
            <person name="Jeong H."/>
            <person name="Yim J.H."/>
            <person name="Lee C."/>
            <person name="Choi S.-H."/>
            <person name="Park Y.K."/>
            <person name="Yoon S.H."/>
            <person name="Hur C.-G."/>
            <person name="Kang H.-Y."/>
            <person name="Kim D."/>
            <person name="Lee H.H."/>
            <person name="Park K.H."/>
            <person name="Park S.-H."/>
            <person name="Park H.-S."/>
            <person name="Lee H.K."/>
            <person name="Oh T.K."/>
            <person name="Kim J.F."/>
        </authorList>
    </citation>
    <scope>NUCLEOTIDE SEQUENCE [LARGE SCALE GENOMIC DNA]</scope>
    <source>
        <strain evidence="2 3">KCTC 2396</strain>
    </source>
</reference>
<evidence type="ECO:0000313" key="2">
    <source>
        <dbReference type="EMBL" id="ABC33001.1"/>
    </source>
</evidence>
<name>Q2S8M3_HAHCH</name>
<dbReference type="PANTHER" id="PTHR33219">
    <property type="entry name" value="YLMG HOMOLOG PROTEIN 2, CHLOROPLASTIC"/>
    <property type="match status" value="1"/>
</dbReference>
<dbReference type="AlphaFoldDB" id="Q2S8M3"/>
<keyword evidence="3" id="KW-1185">Reference proteome</keyword>
<dbReference type="RefSeq" id="WP_011400055.1">
    <property type="nucleotide sequence ID" value="NC_007645.1"/>
</dbReference>
<proteinExistence type="inferred from homology"/>
<evidence type="ECO:0000313" key="3">
    <source>
        <dbReference type="Proteomes" id="UP000000238"/>
    </source>
</evidence>
<comment type="similarity">
    <text evidence="1">Belongs to the YggT family.</text>
</comment>
<evidence type="ECO:0000256" key="1">
    <source>
        <dbReference type="ARBA" id="ARBA00010894"/>
    </source>
</evidence>
<dbReference type="InterPro" id="IPR003425">
    <property type="entry name" value="CCB3/YggT"/>
</dbReference>
<dbReference type="Pfam" id="PF02325">
    <property type="entry name" value="CCB3_YggT"/>
    <property type="match status" value="2"/>
</dbReference>
<dbReference type="EMBL" id="CP000155">
    <property type="protein sequence ID" value="ABC33001.1"/>
    <property type="molecule type" value="Genomic_DNA"/>
</dbReference>
<protein>
    <submittedName>
        <fullName evidence="2">Predicted integral membrane protein</fullName>
    </submittedName>
</protein>
<dbReference type="eggNOG" id="COG0762">
    <property type="taxonomic scope" value="Bacteria"/>
</dbReference>
<dbReference type="PANTHER" id="PTHR33219:SF14">
    <property type="entry name" value="PROTEIN COFACTOR ASSEMBLY OF COMPLEX C SUBUNIT B CCB3, CHLOROPLASTIC-RELATED"/>
    <property type="match status" value="1"/>
</dbReference>
<dbReference type="OrthoDB" id="9806665at2"/>
<dbReference type="Proteomes" id="UP000000238">
    <property type="component" value="Chromosome"/>
</dbReference>
<dbReference type="GO" id="GO:0016020">
    <property type="term" value="C:membrane"/>
    <property type="evidence" value="ECO:0007669"/>
    <property type="project" value="InterPro"/>
</dbReference>
<dbReference type="KEGG" id="hch:HCH_06356"/>
<sequence>MLQILLEVTYFIGMFYISVVLMRFILQVSRADFYNPISQFVVKATNPLLLPLRKIIPGWRGLDFASLVLALLLSIVLIIVITLTPLSHILPLLGLIVTKAVLLMLKCIINIYQFAIFIMVIISWVAPGSYHPGAQLVHQITEPLMRPVRRIMPPIGGLDLSPMVVLLVLFVIGRALSIV</sequence>
<accession>Q2S8M3</accession>